<dbReference type="Proteomes" id="UP000604046">
    <property type="component" value="Unassembled WGS sequence"/>
</dbReference>
<sequence length="628" mass="71462">MAPSFSSLGTCSEPHAAADGGDCQALGGELRRPEWACYSEMRAALPCFLELYDKRPIQNNLGGMQVDHSFAMFFTLRKLRPKVVIESGAFRGHGTWIIKQALPDARIISLDPEVEPYRRLDGVEYKLKGSFRDVAKIDWKSEGVDPAETIMFIDDHQSGYRRILELMSQGFTRFIFDDNYPYNKGDNYSLKKVCEIERQSLWRGTVVDNFSKAKYSVTWEYHLKHANFLPKLFRTYYEFPPLASRELSGATWDPDHTTAPIVSDPALFKSLGLAATRAKDRTQMHTYTHWLYVEINSDLGGEVPPPLYPQQAPAPEPSEACSGVVASGQTCSQPHSAPDGGDCQALRGELRRPEWACYSEMRAALPCFLELYDKRPIQNNLGGMQVDHSFAMFFTLRKLRPKVVIESGAFRGHGTWIIKQALPDARIISLDPEVEPYRRLDGVEYKLKGSFRDVAKIDWKSEGVDPAETIMFIDDHQSGYRRILELMSQGFTRFIFDDNYPYNKGDNYSLKKVCEIERQSLWRGTVVDNFSKAKYSVTWEYHLKHANFLPKLFRTYYEFPPLASRELSGATWDPDHTTAPIVSDPALFKSLGLAATRAKDRTQMHTYTHWLYVEINSDLGGEVPPSLA</sequence>
<evidence type="ECO:0000313" key="3">
    <source>
        <dbReference type="Proteomes" id="UP000604046"/>
    </source>
</evidence>
<protein>
    <submittedName>
        <fullName evidence="2">Uncharacterized protein</fullName>
    </submittedName>
</protein>
<proteinExistence type="predicted"/>
<dbReference type="InterPro" id="IPR029063">
    <property type="entry name" value="SAM-dependent_MTases_sf"/>
</dbReference>
<evidence type="ECO:0000313" key="2">
    <source>
        <dbReference type="EMBL" id="CAE7288537.1"/>
    </source>
</evidence>
<keyword evidence="3" id="KW-1185">Reference proteome</keyword>
<dbReference type="PANTHER" id="PTHR36362">
    <property type="entry name" value="DNA-DIRECTED RNA POLYMERASE SUBUNIT BETA"/>
    <property type="match status" value="1"/>
</dbReference>
<dbReference type="PANTHER" id="PTHR36362:SF1">
    <property type="entry name" value="DNA-DIRECTED RNA POLYMERASE SUBUNIT BETA"/>
    <property type="match status" value="1"/>
</dbReference>
<dbReference type="EMBL" id="CAJNDS010001902">
    <property type="protein sequence ID" value="CAE7288537.1"/>
    <property type="molecule type" value="Genomic_DNA"/>
</dbReference>
<reference evidence="2" key="1">
    <citation type="submission" date="2021-02" db="EMBL/GenBank/DDBJ databases">
        <authorList>
            <person name="Dougan E. K."/>
            <person name="Rhodes N."/>
            <person name="Thang M."/>
            <person name="Chan C."/>
        </authorList>
    </citation>
    <scope>NUCLEOTIDE SEQUENCE</scope>
</reference>
<feature type="region of interest" description="Disordered" evidence="1">
    <location>
        <begin position="310"/>
        <end position="342"/>
    </location>
</feature>
<dbReference type="OrthoDB" id="1900908at2759"/>
<evidence type="ECO:0000256" key="1">
    <source>
        <dbReference type="SAM" id="MobiDB-lite"/>
    </source>
</evidence>
<dbReference type="SUPFAM" id="SSF53335">
    <property type="entry name" value="S-adenosyl-L-methionine-dependent methyltransferases"/>
    <property type="match status" value="1"/>
</dbReference>
<dbReference type="Gene3D" id="3.40.50.150">
    <property type="entry name" value="Vaccinia Virus protein VP39"/>
    <property type="match status" value="2"/>
</dbReference>
<dbReference type="GO" id="GO:0012505">
    <property type="term" value="C:endomembrane system"/>
    <property type="evidence" value="ECO:0007669"/>
    <property type="project" value="TreeGrafter"/>
</dbReference>
<accession>A0A812N168</accession>
<name>A0A812N168_9DINO</name>
<dbReference type="AlphaFoldDB" id="A0A812N168"/>
<organism evidence="2 3">
    <name type="scientific">Symbiodinium natans</name>
    <dbReference type="NCBI Taxonomy" id="878477"/>
    <lineage>
        <taxon>Eukaryota</taxon>
        <taxon>Sar</taxon>
        <taxon>Alveolata</taxon>
        <taxon>Dinophyceae</taxon>
        <taxon>Suessiales</taxon>
        <taxon>Symbiodiniaceae</taxon>
        <taxon>Symbiodinium</taxon>
    </lineage>
</organism>
<comment type="caution">
    <text evidence="2">The sequence shown here is derived from an EMBL/GenBank/DDBJ whole genome shotgun (WGS) entry which is preliminary data.</text>
</comment>
<gene>
    <name evidence="2" type="ORF">SNAT2548_LOCUS15243</name>
</gene>